<evidence type="ECO:0000313" key="2">
    <source>
        <dbReference type="Proteomes" id="UP000789702"/>
    </source>
</evidence>
<keyword evidence="2" id="KW-1185">Reference proteome</keyword>
<accession>A0ACA9P8J9</accession>
<sequence length="142" mass="16305">MKDVGNLIFRTVACEALKWSTNDNLPISFSDINSIGGYLVTANPRDPNYYNKENLTKNPEQYDDAKYNSYGYTKISSSINPSRNPITYKYELADIYTEDPIFIRKMFSEQEQTNLGQFILYGGCQLDPFKLFKDGHRKIASS</sequence>
<name>A0ACA9P8J9_9GLOM</name>
<evidence type="ECO:0000313" key="1">
    <source>
        <dbReference type="EMBL" id="CAG8695402.1"/>
    </source>
</evidence>
<reference evidence="1" key="1">
    <citation type="submission" date="2021-06" db="EMBL/GenBank/DDBJ databases">
        <authorList>
            <person name="Kallberg Y."/>
            <person name="Tangrot J."/>
            <person name="Rosling A."/>
        </authorList>
    </citation>
    <scope>NUCLEOTIDE SEQUENCE</scope>
    <source>
        <strain evidence="1">IL203A</strain>
    </source>
</reference>
<comment type="caution">
    <text evidence="1">The sequence shown here is derived from an EMBL/GenBank/DDBJ whole genome shotgun (WGS) entry which is preliminary data.</text>
</comment>
<feature type="non-terminal residue" evidence="1">
    <location>
        <position position="142"/>
    </location>
</feature>
<dbReference type="EMBL" id="CAJVPU010025208">
    <property type="protein sequence ID" value="CAG8695402.1"/>
    <property type="molecule type" value="Genomic_DNA"/>
</dbReference>
<protein>
    <submittedName>
        <fullName evidence="1">16452_t:CDS:1</fullName>
    </submittedName>
</protein>
<dbReference type="Proteomes" id="UP000789702">
    <property type="component" value="Unassembled WGS sequence"/>
</dbReference>
<organism evidence="1 2">
    <name type="scientific">Dentiscutata heterogama</name>
    <dbReference type="NCBI Taxonomy" id="1316150"/>
    <lineage>
        <taxon>Eukaryota</taxon>
        <taxon>Fungi</taxon>
        <taxon>Fungi incertae sedis</taxon>
        <taxon>Mucoromycota</taxon>
        <taxon>Glomeromycotina</taxon>
        <taxon>Glomeromycetes</taxon>
        <taxon>Diversisporales</taxon>
        <taxon>Gigasporaceae</taxon>
        <taxon>Dentiscutata</taxon>
    </lineage>
</organism>
<proteinExistence type="predicted"/>
<gene>
    <name evidence="1" type="ORF">DHETER_LOCUS11474</name>
</gene>